<dbReference type="PANTHER" id="PTHR13748:SF62">
    <property type="entry name" value="COBW DOMAIN-CONTAINING PROTEIN"/>
    <property type="match status" value="1"/>
</dbReference>
<dbReference type="Gene3D" id="3.40.50.300">
    <property type="entry name" value="P-loop containing nucleotide triphosphate hydrolases"/>
    <property type="match status" value="1"/>
</dbReference>
<evidence type="ECO:0000256" key="4">
    <source>
        <dbReference type="ARBA" id="ARBA00034320"/>
    </source>
</evidence>
<evidence type="ECO:0000256" key="2">
    <source>
        <dbReference type="ARBA" id="ARBA00022801"/>
    </source>
</evidence>
<dbReference type="OrthoDB" id="9808822at2"/>
<name>A0A318RUB1_WILLI</name>
<dbReference type="RefSeq" id="WP_110472177.1">
    <property type="nucleotide sequence ID" value="NZ_QJSP01000019.1"/>
</dbReference>
<dbReference type="InterPro" id="IPR011629">
    <property type="entry name" value="CobW-like_C"/>
</dbReference>
<dbReference type="Proteomes" id="UP000247591">
    <property type="component" value="Unassembled WGS sequence"/>
</dbReference>
<dbReference type="CDD" id="cd03112">
    <property type="entry name" value="CobW-like"/>
    <property type="match status" value="1"/>
</dbReference>
<comment type="catalytic activity">
    <reaction evidence="5">
        <text>GTP + H2O = GDP + phosphate + H(+)</text>
        <dbReference type="Rhea" id="RHEA:19669"/>
        <dbReference type="ChEBI" id="CHEBI:15377"/>
        <dbReference type="ChEBI" id="CHEBI:15378"/>
        <dbReference type="ChEBI" id="CHEBI:37565"/>
        <dbReference type="ChEBI" id="CHEBI:43474"/>
        <dbReference type="ChEBI" id="CHEBI:58189"/>
    </reaction>
    <physiologicalReaction direction="left-to-right" evidence="5">
        <dbReference type="Rhea" id="RHEA:19670"/>
    </physiologicalReaction>
</comment>
<dbReference type="InterPro" id="IPR051316">
    <property type="entry name" value="Zinc-reg_GTPase_activator"/>
</dbReference>
<reference evidence="7 8" key="1">
    <citation type="submission" date="2018-06" db="EMBL/GenBank/DDBJ databases">
        <title>Genomic Encyclopedia of Type Strains, Phase IV (KMG-IV): sequencing the most valuable type-strain genomes for metagenomic binning, comparative biology and taxonomic classification.</title>
        <authorList>
            <person name="Goeker M."/>
        </authorList>
    </citation>
    <scope>NUCLEOTIDE SEQUENCE [LARGE SCALE GENOMIC DNA]</scope>
    <source>
        <strain evidence="7 8">DSM 45521</strain>
    </source>
</reference>
<dbReference type="InterPro" id="IPR027417">
    <property type="entry name" value="P-loop_NTPase"/>
</dbReference>
<keyword evidence="8" id="KW-1185">Reference proteome</keyword>
<gene>
    <name evidence="7" type="ORF">DFR67_11934</name>
</gene>
<sequence length="340" mass="36762">MKRIPVVIVAGFLGAGKTTMLNHLLRTRSGLRIGVVVNDFGAVNIDAMLVAGQVDGAVSLGNGCMCCTVDDDGLDATFASLVKPRAGLDLIVVEASGLAEPRNLIRMVAGSDNPRIEYGGLLYLVDARNYAETRQQHPRIDQHLGLADLVVLNKTDLTDSGEVDRARALIRSANAGAPIITTRDAVVDLALLADLDTAPRDDDAAPRQLGLDELLADDEGDDHCGHLHHDYQSVSFTAAAPMNPRALAAFLEQPPPGVFRIKGFAYFEVPRYRRKYVVHTVGNYVSVHTQPWAPDESRGTQLVVIGAGIDEAEVRAALEKARADDVMDTQSMLSITRYER</sequence>
<dbReference type="Pfam" id="PF07683">
    <property type="entry name" value="CobW_C"/>
    <property type="match status" value="1"/>
</dbReference>
<dbReference type="Gene3D" id="3.30.1220.10">
    <property type="entry name" value="CobW-like, C-terminal domain"/>
    <property type="match status" value="1"/>
</dbReference>
<feature type="domain" description="CobW C-terminal" evidence="6">
    <location>
        <begin position="231"/>
        <end position="322"/>
    </location>
</feature>
<proteinExistence type="inferred from homology"/>
<dbReference type="SMART" id="SM00833">
    <property type="entry name" value="CobW_C"/>
    <property type="match status" value="1"/>
</dbReference>
<keyword evidence="1" id="KW-0547">Nucleotide-binding</keyword>
<comment type="similarity">
    <text evidence="4">Belongs to the SIMIBI class G3E GTPase family. ZNG1 subfamily.</text>
</comment>
<evidence type="ECO:0000259" key="6">
    <source>
        <dbReference type="SMART" id="SM00833"/>
    </source>
</evidence>
<accession>A0A318RUB1</accession>
<evidence type="ECO:0000313" key="7">
    <source>
        <dbReference type="EMBL" id="PYE12929.1"/>
    </source>
</evidence>
<dbReference type="GO" id="GO:0000166">
    <property type="term" value="F:nucleotide binding"/>
    <property type="evidence" value="ECO:0007669"/>
    <property type="project" value="UniProtKB-KW"/>
</dbReference>
<evidence type="ECO:0000256" key="3">
    <source>
        <dbReference type="ARBA" id="ARBA00023186"/>
    </source>
</evidence>
<organism evidence="7 8">
    <name type="scientific">Williamsia limnetica</name>
    <dbReference type="NCBI Taxonomy" id="882452"/>
    <lineage>
        <taxon>Bacteria</taxon>
        <taxon>Bacillati</taxon>
        <taxon>Actinomycetota</taxon>
        <taxon>Actinomycetes</taxon>
        <taxon>Mycobacteriales</taxon>
        <taxon>Nocardiaceae</taxon>
        <taxon>Williamsia</taxon>
    </lineage>
</organism>
<dbReference type="GO" id="GO:0016787">
    <property type="term" value="F:hydrolase activity"/>
    <property type="evidence" value="ECO:0007669"/>
    <property type="project" value="UniProtKB-KW"/>
</dbReference>
<dbReference type="GO" id="GO:0005737">
    <property type="term" value="C:cytoplasm"/>
    <property type="evidence" value="ECO:0007669"/>
    <property type="project" value="TreeGrafter"/>
</dbReference>
<evidence type="ECO:0000256" key="1">
    <source>
        <dbReference type="ARBA" id="ARBA00022741"/>
    </source>
</evidence>
<dbReference type="InterPro" id="IPR003495">
    <property type="entry name" value="CobW/HypB/UreG_nucleotide-bd"/>
</dbReference>
<keyword evidence="2" id="KW-0378">Hydrolase</keyword>
<evidence type="ECO:0000313" key="8">
    <source>
        <dbReference type="Proteomes" id="UP000247591"/>
    </source>
</evidence>
<dbReference type="AlphaFoldDB" id="A0A318RUB1"/>
<protein>
    <submittedName>
        <fullName evidence="7">G3E family GTPase</fullName>
    </submittedName>
</protein>
<evidence type="ECO:0000256" key="5">
    <source>
        <dbReference type="ARBA" id="ARBA00049117"/>
    </source>
</evidence>
<dbReference type="Pfam" id="PF02492">
    <property type="entry name" value="cobW"/>
    <property type="match status" value="1"/>
</dbReference>
<dbReference type="SUPFAM" id="SSF52540">
    <property type="entry name" value="P-loop containing nucleoside triphosphate hydrolases"/>
    <property type="match status" value="1"/>
</dbReference>
<dbReference type="InterPro" id="IPR036627">
    <property type="entry name" value="CobW-likC_sf"/>
</dbReference>
<dbReference type="PANTHER" id="PTHR13748">
    <property type="entry name" value="COBW-RELATED"/>
    <property type="match status" value="1"/>
</dbReference>
<comment type="caution">
    <text evidence="7">The sequence shown here is derived from an EMBL/GenBank/DDBJ whole genome shotgun (WGS) entry which is preliminary data.</text>
</comment>
<keyword evidence="3" id="KW-0143">Chaperone</keyword>
<dbReference type="EMBL" id="QJSP01000019">
    <property type="protein sequence ID" value="PYE12929.1"/>
    <property type="molecule type" value="Genomic_DNA"/>
</dbReference>
<dbReference type="SUPFAM" id="SSF90002">
    <property type="entry name" value="Hypothetical protein YjiA, C-terminal domain"/>
    <property type="match status" value="1"/>
</dbReference>